<gene>
    <name evidence="7" type="ORF">PCON_04111</name>
</gene>
<name>U4KVL0_PYROM</name>
<dbReference type="InterPro" id="IPR051288">
    <property type="entry name" value="Serum_paraoxonase/arylesterase"/>
</dbReference>
<comment type="similarity">
    <text evidence="1">Belongs to the paraoxonase family.</text>
</comment>
<dbReference type="Gene3D" id="2.120.10.30">
    <property type="entry name" value="TolB, C-terminal domain"/>
    <property type="match status" value="1"/>
</dbReference>
<feature type="binding site" evidence="6">
    <location>
        <position position="193"/>
    </location>
    <ligand>
        <name>Ca(2+)</name>
        <dbReference type="ChEBI" id="CHEBI:29108"/>
        <label>1</label>
        <note>catalytic</note>
    </ligand>
</feature>
<evidence type="ECO:0000313" key="7">
    <source>
        <dbReference type="EMBL" id="CCX04971.1"/>
    </source>
</evidence>
<evidence type="ECO:0000313" key="8">
    <source>
        <dbReference type="Proteomes" id="UP000018144"/>
    </source>
</evidence>
<reference evidence="7 8" key="1">
    <citation type="journal article" date="2013" name="PLoS Genet.">
        <title>The genome and development-dependent transcriptomes of Pyronema confluens: a window into fungal evolution.</title>
        <authorList>
            <person name="Traeger S."/>
            <person name="Altegoer F."/>
            <person name="Freitag M."/>
            <person name="Gabaldon T."/>
            <person name="Kempken F."/>
            <person name="Kumar A."/>
            <person name="Marcet-Houben M."/>
            <person name="Poggeler S."/>
            <person name="Stajich J.E."/>
            <person name="Nowrousian M."/>
        </authorList>
    </citation>
    <scope>NUCLEOTIDE SEQUENCE [LARGE SCALE GENOMIC DNA]</scope>
    <source>
        <strain evidence="8">CBS 100304</strain>
        <tissue evidence="7">Vegetative mycelium</tissue>
    </source>
</reference>
<evidence type="ECO:0000256" key="5">
    <source>
        <dbReference type="PIRSR" id="PIRSR602640-1"/>
    </source>
</evidence>
<feature type="binding site" evidence="6">
    <location>
        <position position="300"/>
    </location>
    <ligand>
        <name>Ca(2+)</name>
        <dbReference type="ChEBI" id="CHEBI:29108"/>
        <label>1</label>
        <note>catalytic</note>
    </ligand>
</feature>
<sequence>MSSKLLLPGGVALVAFLAWFIPFAIETNSIFNIRSDWSPYTAHVTNLQSKCHNVHPEQLKGCEDIHLVGSSIYTACVTDFTNRQKYWPRYNQLSTSPRSFSGDKLFRWDLATDSVIELELRNFPTESTLASERSFHGFDVNERADGTVSIIIINHIQNGSVIEKFHHDPTTNYATHVLRIPTTDPNAAMHPNDIFALPELDDDSAFFVTNDHVYADGYMKMVEMLGRRPWTWVSYYSASTGWKRAVEGMIGANGIAGDKNPVDRKIYVSEIFNGAVRAFSHKGADVLEEIQKVPVKMLGDNVARSGDDLYVVGPARGLPVGPYIHDMNFLEGPGMMVKRFSTKQIGSSFYGGGYTAPPAVEEIIMDGHGVLGNMSTTAIFVPYEAEKKERVIRDDDDDEEEIEYAEKPKGDLLVTGLTFKGILKCTNME</sequence>
<dbReference type="Pfam" id="PF01731">
    <property type="entry name" value="Arylesterase"/>
    <property type="match status" value="1"/>
</dbReference>
<dbReference type="GO" id="GO:0004064">
    <property type="term" value="F:arylesterase activity"/>
    <property type="evidence" value="ECO:0007669"/>
    <property type="project" value="InterPro"/>
</dbReference>
<dbReference type="Proteomes" id="UP000018144">
    <property type="component" value="Unassembled WGS sequence"/>
</dbReference>
<dbReference type="AlphaFoldDB" id="U4KVL0"/>
<protein>
    <submittedName>
        <fullName evidence="7">Similar to Serum paraoxonase/arylesterase 2 acc. no. Q58DS7</fullName>
    </submittedName>
</protein>
<feature type="binding site" evidence="6">
    <location>
        <position position="301"/>
    </location>
    <ligand>
        <name>Ca(2+)</name>
        <dbReference type="ChEBI" id="CHEBI:29108"/>
        <label>1</label>
        <note>catalytic</note>
    </ligand>
</feature>
<dbReference type="InterPro" id="IPR011042">
    <property type="entry name" value="6-blade_b-propeller_TolB-like"/>
</dbReference>
<dbReference type="OrthoDB" id="5307922at2759"/>
<proteinExistence type="inferred from homology"/>
<dbReference type="PANTHER" id="PTHR11799">
    <property type="entry name" value="PARAOXONASE"/>
    <property type="match status" value="1"/>
</dbReference>
<dbReference type="GO" id="GO:0046872">
    <property type="term" value="F:metal ion binding"/>
    <property type="evidence" value="ECO:0007669"/>
    <property type="project" value="UniProtKB-KW"/>
</dbReference>
<dbReference type="EMBL" id="HF935221">
    <property type="protein sequence ID" value="CCX04971.1"/>
    <property type="molecule type" value="Genomic_DNA"/>
</dbReference>
<keyword evidence="4" id="KW-0325">Glycoprotein</keyword>
<dbReference type="InterPro" id="IPR002640">
    <property type="entry name" value="Arylesterase"/>
</dbReference>
<keyword evidence="6" id="KW-0479">Metal-binding</keyword>
<evidence type="ECO:0000256" key="4">
    <source>
        <dbReference type="ARBA" id="ARBA00023180"/>
    </source>
</evidence>
<dbReference type="PANTHER" id="PTHR11799:SF12">
    <property type="entry name" value="PARAOXONASE-RELATED"/>
    <property type="match status" value="1"/>
</dbReference>
<accession>U4KVL0</accession>
<dbReference type="OMA" id="CEDMWLH"/>
<organism evidence="7 8">
    <name type="scientific">Pyronema omphalodes (strain CBS 100304)</name>
    <name type="common">Pyronema confluens</name>
    <dbReference type="NCBI Taxonomy" id="1076935"/>
    <lineage>
        <taxon>Eukaryota</taxon>
        <taxon>Fungi</taxon>
        <taxon>Dikarya</taxon>
        <taxon>Ascomycota</taxon>
        <taxon>Pezizomycotina</taxon>
        <taxon>Pezizomycetes</taxon>
        <taxon>Pezizales</taxon>
        <taxon>Pyronemataceae</taxon>
        <taxon>Pyronema</taxon>
    </lineage>
</organism>
<dbReference type="eggNOG" id="ENOG502S462">
    <property type="taxonomic scope" value="Eukaryota"/>
</dbReference>
<feature type="binding site" evidence="6">
    <location>
        <position position="253"/>
    </location>
    <ligand>
        <name>Ca(2+)</name>
        <dbReference type="ChEBI" id="CHEBI:29108"/>
        <label>1</label>
        <note>catalytic</note>
    </ligand>
</feature>
<evidence type="ECO:0000256" key="2">
    <source>
        <dbReference type="ARBA" id="ARBA00022801"/>
    </source>
</evidence>
<keyword evidence="8" id="KW-1185">Reference proteome</keyword>
<evidence type="ECO:0000256" key="6">
    <source>
        <dbReference type="PIRSR" id="PIRSR602640-2"/>
    </source>
</evidence>
<comment type="cofactor">
    <cofactor evidence="6">
        <name>Ca(2+)</name>
        <dbReference type="ChEBI" id="CHEBI:29108"/>
    </cofactor>
    <text evidence="6">Binds 2 calcium ions per subunit.</text>
</comment>
<evidence type="ECO:0000256" key="1">
    <source>
        <dbReference type="ARBA" id="ARBA00008595"/>
    </source>
</evidence>
<evidence type="ECO:0000256" key="3">
    <source>
        <dbReference type="ARBA" id="ARBA00023157"/>
    </source>
</evidence>
<feature type="binding site" evidence="6">
    <location>
        <position position="192"/>
    </location>
    <ligand>
        <name>Ca(2+)</name>
        <dbReference type="ChEBI" id="CHEBI:29108"/>
        <label>1</label>
        <note>catalytic</note>
    </ligand>
</feature>
<keyword evidence="6" id="KW-0106">Calcium</keyword>
<dbReference type="SUPFAM" id="SSF63829">
    <property type="entry name" value="Calcium-dependent phosphotriesterase"/>
    <property type="match status" value="1"/>
</dbReference>
<keyword evidence="3" id="KW-1015">Disulfide bond</keyword>
<keyword evidence="2" id="KW-0378">Hydrolase</keyword>
<feature type="active site" description="Proton acceptor" evidence="5">
    <location>
        <position position="136"/>
    </location>
</feature>